<keyword evidence="3" id="KW-1185">Reference proteome</keyword>
<evidence type="ECO:0000313" key="2">
    <source>
        <dbReference type="EMBL" id="OMO95482.1"/>
    </source>
</evidence>
<evidence type="ECO:0000256" key="1">
    <source>
        <dbReference type="SAM" id="MobiDB-lite"/>
    </source>
</evidence>
<organism evidence="2 3">
    <name type="scientific">Corchorus olitorius</name>
    <dbReference type="NCBI Taxonomy" id="93759"/>
    <lineage>
        <taxon>Eukaryota</taxon>
        <taxon>Viridiplantae</taxon>
        <taxon>Streptophyta</taxon>
        <taxon>Embryophyta</taxon>
        <taxon>Tracheophyta</taxon>
        <taxon>Spermatophyta</taxon>
        <taxon>Magnoliopsida</taxon>
        <taxon>eudicotyledons</taxon>
        <taxon>Gunneridae</taxon>
        <taxon>Pentapetalae</taxon>
        <taxon>rosids</taxon>
        <taxon>malvids</taxon>
        <taxon>Malvales</taxon>
        <taxon>Malvaceae</taxon>
        <taxon>Grewioideae</taxon>
        <taxon>Apeibeae</taxon>
        <taxon>Corchorus</taxon>
    </lineage>
</organism>
<protein>
    <recommendedName>
        <fullName evidence="4">Ty3-gypsy retrotransposon protein</fullName>
    </recommendedName>
</protein>
<feature type="region of interest" description="Disordered" evidence="1">
    <location>
        <begin position="1"/>
        <end position="24"/>
    </location>
</feature>
<dbReference type="Proteomes" id="UP000187203">
    <property type="component" value="Unassembled WGS sequence"/>
</dbReference>
<dbReference type="EMBL" id="AWUE01015832">
    <property type="protein sequence ID" value="OMO95482.1"/>
    <property type="molecule type" value="Genomic_DNA"/>
</dbReference>
<evidence type="ECO:0008006" key="4">
    <source>
        <dbReference type="Google" id="ProtNLM"/>
    </source>
</evidence>
<accession>A0A1R3JKU8</accession>
<feature type="compositionally biased region" description="Basic and acidic residues" evidence="1">
    <location>
        <begin position="260"/>
        <end position="277"/>
    </location>
</feature>
<feature type="compositionally biased region" description="Basic and acidic residues" evidence="1">
    <location>
        <begin position="212"/>
        <end position="231"/>
    </location>
</feature>
<proteinExistence type="predicted"/>
<comment type="caution">
    <text evidence="2">The sequence shown here is derived from an EMBL/GenBank/DDBJ whole genome shotgun (WGS) entry which is preliminary data.</text>
</comment>
<dbReference type="AlphaFoldDB" id="A0A1R3JKU8"/>
<sequence length="686" mass="76822">MSAHANPAICPNSSSSTPVPSHPYGTRIKTKALAQNLKMLSHDSLFDASSTIFKEVSEEQFSKLQPVKQEDDCSSNDSIPSFPRQNWCSKNGSGIMTVMTTGTNSLEEQVALLAKSVESLTASLKEKDDQIAFLMVNFAEKKNSTVEEQDPIHGEGGENSLKKIITASNQQKVSELIDPSQQNVSEMINPSQLKELIKEAIKDQVERPPVTEPKKVKDAHKGGKVLSEKGGSKQSMAVDAKPLKISKKKAQDAKSFTNQDKAKGKSTPKERQEKKYPFPDSDVASMLDELLKSKVIELPEMKRPEESGKVDDPNYCKYHRLVSHPVGKCFVLKDKIMELHSEGLIEFEEGVASSNVASITRVIPEYEVLTMAIKFGLFDPIILPVASTKLATSQQIGGSHFSETYEDEDNEGWALVTRHRAKKNHPKCVKMLETQKKAHQLISKPKQTLVQRKKTPSEFHKAIQQHVKRPITLNEFMPSQLKGEELVFMTCNQIDEEYEEVKCHSPRKPEDGEAKPHISEKSDQKKKESSQPVKRVDEITKNLGNLTLPLTSLQKDEVTKPSLKGFVRPSKGPLVEHDELPSQRANYFDPNAYRLLVKAGYDHEDVTKMASETRTIWQKKVKPTKQGLGFSPVKLKIHKKTAAYITADEVDENDETMVESPRISIFDRLENQVLRGLHGGRKEEAP</sequence>
<name>A0A1R3JKU8_9ROSI</name>
<reference evidence="3" key="1">
    <citation type="submission" date="2013-09" db="EMBL/GenBank/DDBJ databases">
        <title>Corchorus olitorius genome sequencing.</title>
        <authorList>
            <person name="Alam M."/>
            <person name="Haque M.S."/>
            <person name="Islam M.S."/>
            <person name="Emdad E.M."/>
            <person name="Islam M.M."/>
            <person name="Ahmed B."/>
            <person name="Halim A."/>
            <person name="Hossen Q.M.M."/>
            <person name="Hossain M.Z."/>
            <person name="Ahmed R."/>
            <person name="Khan M.M."/>
            <person name="Islam R."/>
            <person name="Rashid M.M."/>
            <person name="Khan S.A."/>
            <person name="Rahman M.S."/>
            <person name="Alam M."/>
            <person name="Yahiya A.S."/>
            <person name="Khan M.S."/>
            <person name="Azam M.S."/>
            <person name="Haque T."/>
            <person name="Lashkar M.Z.H."/>
            <person name="Akhand A.I."/>
            <person name="Morshed G."/>
            <person name="Roy S."/>
            <person name="Uddin K.S."/>
            <person name="Rabeya T."/>
            <person name="Hossain A.S."/>
            <person name="Chowdhury A."/>
            <person name="Snigdha A.R."/>
            <person name="Mortoza M.S."/>
            <person name="Matin S.A."/>
            <person name="Hoque S.M.E."/>
            <person name="Islam M.K."/>
            <person name="Roy D.K."/>
            <person name="Haider R."/>
            <person name="Moosa M.M."/>
            <person name="Elias S.M."/>
            <person name="Hasan A.M."/>
            <person name="Jahan S."/>
            <person name="Shafiuddin M."/>
            <person name="Mahmood N."/>
            <person name="Shommy N.S."/>
        </authorList>
    </citation>
    <scope>NUCLEOTIDE SEQUENCE [LARGE SCALE GENOMIC DNA]</scope>
    <source>
        <strain evidence="3">cv. O-4</strain>
    </source>
</reference>
<feature type="region of interest" description="Disordered" evidence="1">
    <location>
        <begin position="500"/>
        <end position="536"/>
    </location>
</feature>
<evidence type="ECO:0000313" key="3">
    <source>
        <dbReference type="Proteomes" id="UP000187203"/>
    </source>
</evidence>
<gene>
    <name evidence="2" type="ORF">COLO4_15853</name>
</gene>
<dbReference type="PANTHER" id="PTHR33437">
    <property type="entry name" value="OS06G0361200 PROTEIN"/>
    <property type="match status" value="1"/>
</dbReference>
<dbReference type="PANTHER" id="PTHR33437:SF2">
    <property type="entry name" value="OS06G0361200 PROTEIN"/>
    <property type="match status" value="1"/>
</dbReference>
<feature type="region of interest" description="Disordered" evidence="1">
    <location>
        <begin position="204"/>
        <end position="279"/>
    </location>
</feature>